<organism evidence="2 3">
    <name type="scientific">Pleurodeles waltl</name>
    <name type="common">Iberian ribbed newt</name>
    <dbReference type="NCBI Taxonomy" id="8319"/>
    <lineage>
        <taxon>Eukaryota</taxon>
        <taxon>Metazoa</taxon>
        <taxon>Chordata</taxon>
        <taxon>Craniata</taxon>
        <taxon>Vertebrata</taxon>
        <taxon>Euteleostomi</taxon>
        <taxon>Amphibia</taxon>
        <taxon>Batrachia</taxon>
        <taxon>Caudata</taxon>
        <taxon>Salamandroidea</taxon>
        <taxon>Salamandridae</taxon>
        <taxon>Pleurodelinae</taxon>
        <taxon>Pleurodeles</taxon>
    </lineage>
</organism>
<comment type="caution">
    <text evidence="2">The sequence shown here is derived from an EMBL/GenBank/DDBJ whole genome shotgun (WGS) entry which is preliminary data.</text>
</comment>
<dbReference type="Proteomes" id="UP001066276">
    <property type="component" value="Chromosome 1_2"/>
</dbReference>
<reference evidence="2" key="1">
    <citation type="journal article" date="2022" name="bioRxiv">
        <title>Sequencing and chromosome-scale assembly of the giantPleurodeles waltlgenome.</title>
        <authorList>
            <person name="Brown T."/>
            <person name="Elewa A."/>
            <person name="Iarovenko S."/>
            <person name="Subramanian E."/>
            <person name="Araus A.J."/>
            <person name="Petzold A."/>
            <person name="Susuki M."/>
            <person name="Suzuki K.-i.T."/>
            <person name="Hayashi T."/>
            <person name="Toyoda A."/>
            <person name="Oliveira C."/>
            <person name="Osipova E."/>
            <person name="Leigh N.D."/>
            <person name="Simon A."/>
            <person name="Yun M.H."/>
        </authorList>
    </citation>
    <scope>NUCLEOTIDE SEQUENCE</scope>
    <source>
        <strain evidence="2">20211129_DDA</strain>
        <tissue evidence="2">Liver</tissue>
    </source>
</reference>
<dbReference type="AlphaFoldDB" id="A0AAV7WD52"/>
<dbReference type="EMBL" id="JANPWB010000002">
    <property type="protein sequence ID" value="KAJ1211942.1"/>
    <property type="molecule type" value="Genomic_DNA"/>
</dbReference>
<protein>
    <submittedName>
        <fullName evidence="2">Uncharacterized protein</fullName>
    </submittedName>
</protein>
<name>A0AAV7WD52_PLEWA</name>
<evidence type="ECO:0000256" key="1">
    <source>
        <dbReference type="SAM" id="MobiDB-lite"/>
    </source>
</evidence>
<gene>
    <name evidence="2" type="ORF">NDU88_007290</name>
</gene>
<evidence type="ECO:0000313" key="2">
    <source>
        <dbReference type="EMBL" id="KAJ1211942.1"/>
    </source>
</evidence>
<feature type="region of interest" description="Disordered" evidence="1">
    <location>
        <begin position="1"/>
        <end position="23"/>
    </location>
</feature>
<feature type="compositionally biased region" description="Low complexity" evidence="1">
    <location>
        <begin position="80"/>
        <end position="90"/>
    </location>
</feature>
<sequence>MLLPRYGCRARTVTDGGPRSQRTRELYPMHCSVFSAKSGRVRPAMWSSGKRRSRRRDCVTTRVPGLGHGRKPGGPGSSGGPHAPGSDSPSFLWTPGASGYRLYKSMVPESGLFSRINSRPLRSHVLKRVSSWLLGHAPHFIVHFFMIYPLSPGWTF</sequence>
<feature type="region of interest" description="Disordered" evidence="1">
    <location>
        <begin position="42"/>
        <end position="90"/>
    </location>
</feature>
<proteinExistence type="predicted"/>
<evidence type="ECO:0000313" key="3">
    <source>
        <dbReference type="Proteomes" id="UP001066276"/>
    </source>
</evidence>
<accession>A0AAV7WD52</accession>
<keyword evidence="3" id="KW-1185">Reference proteome</keyword>